<proteinExistence type="predicted"/>
<dbReference type="InterPro" id="IPR016140">
    <property type="entry name" value="Bifunc_inhib/LTP/seed_store"/>
</dbReference>
<evidence type="ECO:0000256" key="2">
    <source>
        <dbReference type="ARBA" id="ARBA00023121"/>
    </source>
</evidence>
<dbReference type="InterPro" id="IPR036312">
    <property type="entry name" value="Bifun_inhib/LTP/seed_sf"/>
</dbReference>
<dbReference type="CDD" id="cd01959">
    <property type="entry name" value="nsLTP2"/>
    <property type="match status" value="1"/>
</dbReference>
<feature type="domain" description="Bifunctional inhibitor/plant lipid transfer protein/seed storage helical" evidence="3">
    <location>
        <begin position="254"/>
        <end position="325"/>
    </location>
</feature>
<dbReference type="Proteomes" id="UP000824120">
    <property type="component" value="Chromosome 3"/>
</dbReference>
<evidence type="ECO:0000256" key="1">
    <source>
        <dbReference type="ARBA" id="ARBA00022448"/>
    </source>
</evidence>
<dbReference type="EMBL" id="JACXVP010000003">
    <property type="protein sequence ID" value="KAG5614377.1"/>
    <property type="molecule type" value="Genomic_DNA"/>
</dbReference>
<dbReference type="PANTHER" id="PTHR33214">
    <property type="entry name" value="BIFUNCTIONAL INHIBITOR/LIPID-TRANSFER PROTEIN/SEED STORAGE 2S ALBUMIN SUPERFAMILY PROTEIN"/>
    <property type="match status" value="1"/>
</dbReference>
<comment type="caution">
    <text evidence="4">The sequence shown here is derived from an EMBL/GenBank/DDBJ whole genome shotgun (WGS) entry which is preliminary data.</text>
</comment>
<sequence length="325" mass="36284">MYTPTWEYGVNEMILPLPMRDIASSSPPPPPFKKRGTREVEIDSWRGMRDREIHRSMIERDTQTHKGRGMRERGIHKYTKGMGREKEKEERKRRKVSEKVIMELTPCADAIISSNPPSAACCAKLKEHKVFVDQIADNVVLVNAPTTDNTSCQPVPSTLIQHTSYVDTLSLPLIKSQRVHKIPTYLSDYVHTIPSPATSSSSLSALFSLRNHVSHVALAPDNQSFVMNVIDRRLGDRPSLRPSELAKMTLLVVCDAQVLWAIALLVPCSPAIIWGQPPSEVCCAKLKEQVPCLCGYFNDPTLKPYVGSPNAQKVFQTCGVPIPKC</sequence>
<dbReference type="AlphaFoldDB" id="A0A9J5ZQ99"/>
<gene>
    <name evidence="4" type="ORF">H5410_014201</name>
</gene>
<organism evidence="4 5">
    <name type="scientific">Solanum commersonii</name>
    <name type="common">Commerson's wild potato</name>
    <name type="synonym">Commerson's nightshade</name>
    <dbReference type="NCBI Taxonomy" id="4109"/>
    <lineage>
        <taxon>Eukaryota</taxon>
        <taxon>Viridiplantae</taxon>
        <taxon>Streptophyta</taxon>
        <taxon>Embryophyta</taxon>
        <taxon>Tracheophyta</taxon>
        <taxon>Spermatophyta</taxon>
        <taxon>Magnoliopsida</taxon>
        <taxon>eudicotyledons</taxon>
        <taxon>Gunneridae</taxon>
        <taxon>Pentapetalae</taxon>
        <taxon>asterids</taxon>
        <taxon>lamiids</taxon>
        <taxon>Solanales</taxon>
        <taxon>Solanaceae</taxon>
        <taxon>Solanoideae</taxon>
        <taxon>Solaneae</taxon>
        <taxon>Solanum</taxon>
    </lineage>
</organism>
<dbReference type="PANTHER" id="PTHR33214:SF52">
    <property type="entry name" value="BIFUNCTIONAL INHIBITOR_PLANT LIPID TRANSFER PROTEIN_SEED STORAGE HELICAL DOMAIN-CONTAINING PROTEIN"/>
    <property type="match status" value="1"/>
</dbReference>
<evidence type="ECO:0000259" key="3">
    <source>
        <dbReference type="SMART" id="SM00499"/>
    </source>
</evidence>
<dbReference type="SMART" id="SM00499">
    <property type="entry name" value="AAI"/>
    <property type="match status" value="1"/>
</dbReference>
<evidence type="ECO:0000313" key="5">
    <source>
        <dbReference type="Proteomes" id="UP000824120"/>
    </source>
</evidence>
<reference evidence="4 5" key="1">
    <citation type="submission" date="2020-09" db="EMBL/GenBank/DDBJ databases">
        <title>De no assembly of potato wild relative species, Solanum commersonii.</title>
        <authorList>
            <person name="Cho K."/>
        </authorList>
    </citation>
    <scope>NUCLEOTIDE SEQUENCE [LARGE SCALE GENOMIC DNA]</scope>
    <source>
        <strain evidence="4">LZ3.2</strain>
        <tissue evidence="4">Leaf</tissue>
    </source>
</reference>
<dbReference type="Gene3D" id="1.10.110.10">
    <property type="entry name" value="Plant lipid-transfer and hydrophobic proteins"/>
    <property type="match status" value="2"/>
</dbReference>
<dbReference type="GO" id="GO:0006869">
    <property type="term" value="P:lipid transport"/>
    <property type="evidence" value="ECO:0007669"/>
    <property type="project" value="InterPro"/>
</dbReference>
<protein>
    <recommendedName>
        <fullName evidence="3">Bifunctional inhibitor/plant lipid transfer protein/seed storage helical domain-containing protein</fullName>
    </recommendedName>
</protein>
<dbReference type="GO" id="GO:0008289">
    <property type="term" value="F:lipid binding"/>
    <property type="evidence" value="ECO:0007669"/>
    <property type="project" value="UniProtKB-KW"/>
</dbReference>
<keyword evidence="5" id="KW-1185">Reference proteome</keyword>
<dbReference type="SUPFAM" id="SSF47699">
    <property type="entry name" value="Bifunctional inhibitor/lipid-transfer protein/seed storage 2S albumin"/>
    <property type="match status" value="2"/>
</dbReference>
<dbReference type="Pfam" id="PF00234">
    <property type="entry name" value="Tryp_alpha_amyl"/>
    <property type="match status" value="1"/>
</dbReference>
<keyword evidence="1" id="KW-0813">Transport</keyword>
<evidence type="ECO:0000313" key="4">
    <source>
        <dbReference type="EMBL" id="KAG5614377.1"/>
    </source>
</evidence>
<accession>A0A9J5ZQ99</accession>
<dbReference type="InterPro" id="IPR033872">
    <property type="entry name" value="nsLTP2"/>
</dbReference>
<keyword evidence="2" id="KW-0446">Lipid-binding</keyword>
<name>A0A9J5ZQ99_SOLCO</name>